<organism evidence="1">
    <name type="scientific">marine sediment metagenome</name>
    <dbReference type="NCBI Taxonomy" id="412755"/>
    <lineage>
        <taxon>unclassified sequences</taxon>
        <taxon>metagenomes</taxon>
        <taxon>ecological metagenomes</taxon>
    </lineage>
</organism>
<dbReference type="EMBL" id="LAZR01055518">
    <property type="protein sequence ID" value="KKK76190.1"/>
    <property type="molecule type" value="Genomic_DNA"/>
</dbReference>
<sequence length="393" mass="43204">IPFSLVPAFTAAGNQLFAYPGLAAVFGTDITTHTDITRLSGAYTGSADDLWNGGSLGNIVILNNGKDVPQAWVSPALGTKLIDLANWPAATTAKVVRVFRRFLVAYDVTKSSVRNAQLVKWSNRADLGAVPSSWDEADPTTRAGEWPLIDTDGAIVDALPLSGVNFVYKEDEIHSMEEIGGNFVFRFTRRFAQIGLLAQRCVKEYQKDDKHVHVMMSADDIVQHDGFQMVSLLDNKMRRWYSGRIDPAKDKRSFLAPNYPEDEMWAGITEAGQEYPNLAFIINMRDGTCTIRDIPNISHMAWAPFDPTGGGTTFDAQTQAFDATAGQFGQRSFAPGRKRLIMVEPDAADPSFHLADQGFDFSGVNFRAFVERTGLAIVGQDRLGKPKVDTEAV</sequence>
<dbReference type="AlphaFoldDB" id="A0A0F8YQY4"/>
<accession>A0A0F8YQY4</accession>
<feature type="non-terminal residue" evidence="1">
    <location>
        <position position="1"/>
    </location>
</feature>
<proteinExistence type="predicted"/>
<protein>
    <submittedName>
        <fullName evidence="1">Uncharacterized protein</fullName>
    </submittedName>
</protein>
<feature type="non-terminal residue" evidence="1">
    <location>
        <position position="393"/>
    </location>
</feature>
<comment type="caution">
    <text evidence="1">The sequence shown here is derived from an EMBL/GenBank/DDBJ whole genome shotgun (WGS) entry which is preliminary data.</text>
</comment>
<name>A0A0F8YQY4_9ZZZZ</name>
<evidence type="ECO:0000313" key="1">
    <source>
        <dbReference type="EMBL" id="KKK76190.1"/>
    </source>
</evidence>
<gene>
    <name evidence="1" type="ORF">LCGC14_2866150</name>
</gene>
<reference evidence="1" key="1">
    <citation type="journal article" date="2015" name="Nature">
        <title>Complex archaea that bridge the gap between prokaryotes and eukaryotes.</title>
        <authorList>
            <person name="Spang A."/>
            <person name="Saw J.H."/>
            <person name="Jorgensen S.L."/>
            <person name="Zaremba-Niedzwiedzka K."/>
            <person name="Martijn J."/>
            <person name="Lind A.E."/>
            <person name="van Eijk R."/>
            <person name="Schleper C."/>
            <person name="Guy L."/>
            <person name="Ettema T.J."/>
        </authorList>
    </citation>
    <scope>NUCLEOTIDE SEQUENCE</scope>
</reference>